<accession>A0AAD7G199</accession>
<keyword evidence="1" id="KW-0812">Transmembrane</keyword>
<evidence type="ECO:0000313" key="2">
    <source>
        <dbReference type="EMBL" id="KAJ7648155.1"/>
    </source>
</evidence>
<keyword evidence="1" id="KW-0472">Membrane</keyword>
<protein>
    <submittedName>
        <fullName evidence="2">Uncharacterized protein</fullName>
    </submittedName>
</protein>
<dbReference type="AlphaFoldDB" id="A0AAD7G199"/>
<sequence length="238" mass="25008">MSVIILGPENTLLIPCIIFPAARATNHGPSKMHQIGGAHGIMPCGRNMTVSLNSFDLRGFLHEENGLQRIGASPSSLRPLSEAPGNGTIGVDPAPVGDISLGGESIAAALGGSASSASTSDSKIPQPVLIVLMAMNGFLVLGILVIAAVWISDRRGSSTAPGRYKKLDTSRGLDYHLSWEGPTIYGLSQIESKLNYGPRDTLRNYGISYGTTESAAAGSIKMDEAARVLRNLTHNLDN</sequence>
<gene>
    <name evidence="2" type="ORF">B0H17DRAFT_1148117</name>
</gene>
<dbReference type="EMBL" id="JARKIE010000383">
    <property type="protein sequence ID" value="KAJ7648155.1"/>
    <property type="molecule type" value="Genomic_DNA"/>
</dbReference>
<keyword evidence="3" id="KW-1185">Reference proteome</keyword>
<evidence type="ECO:0000313" key="3">
    <source>
        <dbReference type="Proteomes" id="UP001221757"/>
    </source>
</evidence>
<name>A0AAD7G199_MYCRO</name>
<reference evidence="2" key="1">
    <citation type="submission" date="2023-03" db="EMBL/GenBank/DDBJ databases">
        <title>Massive genome expansion in bonnet fungi (Mycena s.s.) driven by repeated elements and novel gene families across ecological guilds.</title>
        <authorList>
            <consortium name="Lawrence Berkeley National Laboratory"/>
            <person name="Harder C.B."/>
            <person name="Miyauchi S."/>
            <person name="Viragh M."/>
            <person name="Kuo A."/>
            <person name="Thoen E."/>
            <person name="Andreopoulos B."/>
            <person name="Lu D."/>
            <person name="Skrede I."/>
            <person name="Drula E."/>
            <person name="Henrissat B."/>
            <person name="Morin E."/>
            <person name="Kohler A."/>
            <person name="Barry K."/>
            <person name="LaButti K."/>
            <person name="Morin E."/>
            <person name="Salamov A."/>
            <person name="Lipzen A."/>
            <person name="Mereny Z."/>
            <person name="Hegedus B."/>
            <person name="Baldrian P."/>
            <person name="Stursova M."/>
            <person name="Weitz H."/>
            <person name="Taylor A."/>
            <person name="Grigoriev I.V."/>
            <person name="Nagy L.G."/>
            <person name="Martin F."/>
            <person name="Kauserud H."/>
        </authorList>
    </citation>
    <scope>NUCLEOTIDE SEQUENCE</scope>
    <source>
        <strain evidence="2">CBHHK067</strain>
    </source>
</reference>
<feature type="transmembrane region" description="Helical" evidence="1">
    <location>
        <begin position="128"/>
        <end position="151"/>
    </location>
</feature>
<proteinExistence type="predicted"/>
<evidence type="ECO:0000256" key="1">
    <source>
        <dbReference type="SAM" id="Phobius"/>
    </source>
</evidence>
<comment type="caution">
    <text evidence="2">The sequence shown here is derived from an EMBL/GenBank/DDBJ whole genome shotgun (WGS) entry which is preliminary data.</text>
</comment>
<organism evidence="2 3">
    <name type="scientific">Mycena rosella</name>
    <name type="common">Pink bonnet</name>
    <name type="synonym">Agaricus rosellus</name>
    <dbReference type="NCBI Taxonomy" id="1033263"/>
    <lineage>
        <taxon>Eukaryota</taxon>
        <taxon>Fungi</taxon>
        <taxon>Dikarya</taxon>
        <taxon>Basidiomycota</taxon>
        <taxon>Agaricomycotina</taxon>
        <taxon>Agaricomycetes</taxon>
        <taxon>Agaricomycetidae</taxon>
        <taxon>Agaricales</taxon>
        <taxon>Marasmiineae</taxon>
        <taxon>Mycenaceae</taxon>
        <taxon>Mycena</taxon>
    </lineage>
</organism>
<keyword evidence="1" id="KW-1133">Transmembrane helix</keyword>
<dbReference type="Proteomes" id="UP001221757">
    <property type="component" value="Unassembled WGS sequence"/>
</dbReference>